<name>A0A7X9FSU2_9DELT</name>
<dbReference type="AlphaFoldDB" id="A0A7X9FSU2"/>
<accession>A0A7X9FSU2</accession>
<reference evidence="2 3" key="1">
    <citation type="journal article" date="2020" name="Biotechnol. Biofuels">
        <title>New insights from the biogas microbiome by comprehensive genome-resolved metagenomics of nearly 1600 species originating from multiple anaerobic digesters.</title>
        <authorList>
            <person name="Campanaro S."/>
            <person name="Treu L."/>
            <person name="Rodriguez-R L.M."/>
            <person name="Kovalovszki A."/>
            <person name="Ziels R.M."/>
            <person name="Maus I."/>
            <person name="Zhu X."/>
            <person name="Kougias P.G."/>
            <person name="Basile A."/>
            <person name="Luo G."/>
            <person name="Schluter A."/>
            <person name="Konstantinidis K.T."/>
            <person name="Angelidaki I."/>
        </authorList>
    </citation>
    <scope>NUCLEOTIDE SEQUENCE [LARGE SCALE GENOMIC DNA]</scope>
    <source>
        <strain evidence="2">AS27yjCOA_65</strain>
    </source>
</reference>
<protein>
    <submittedName>
        <fullName evidence="2">Uncharacterized protein</fullName>
    </submittedName>
</protein>
<evidence type="ECO:0000256" key="1">
    <source>
        <dbReference type="SAM" id="MobiDB-lite"/>
    </source>
</evidence>
<evidence type="ECO:0000313" key="2">
    <source>
        <dbReference type="EMBL" id="NMC63665.1"/>
    </source>
</evidence>
<sequence>MKIIAFITDPKEALVIAKSLGIPPFEKPQSVRGPPTGELRYEPLDDNWDA</sequence>
<gene>
    <name evidence="2" type="ORF">GYA55_10935</name>
</gene>
<evidence type="ECO:0000313" key="3">
    <source>
        <dbReference type="Proteomes" id="UP000524246"/>
    </source>
</evidence>
<dbReference type="Proteomes" id="UP000524246">
    <property type="component" value="Unassembled WGS sequence"/>
</dbReference>
<feature type="region of interest" description="Disordered" evidence="1">
    <location>
        <begin position="26"/>
        <end position="50"/>
    </location>
</feature>
<organism evidence="2 3">
    <name type="scientific">SAR324 cluster bacterium</name>
    <dbReference type="NCBI Taxonomy" id="2024889"/>
    <lineage>
        <taxon>Bacteria</taxon>
        <taxon>Deltaproteobacteria</taxon>
        <taxon>SAR324 cluster</taxon>
    </lineage>
</organism>
<comment type="caution">
    <text evidence="2">The sequence shown here is derived from an EMBL/GenBank/DDBJ whole genome shotgun (WGS) entry which is preliminary data.</text>
</comment>
<proteinExistence type="predicted"/>
<dbReference type="EMBL" id="JAAZON010000501">
    <property type="protein sequence ID" value="NMC63665.1"/>
    <property type="molecule type" value="Genomic_DNA"/>
</dbReference>